<dbReference type="GO" id="GO:0005982">
    <property type="term" value="P:starch metabolic process"/>
    <property type="evidence" value="ECO:0007669"/>
    <property type="project" value="TreeGrafter"/>
</dbReference>
<keyword evidence="4" id="KW-1185">Reference proteome</keyword>
<evidence type="ECO:0000256" key="1">
    <source>
        <dbReference type="SAM" id="MobiDB-lite"/>
    </source>
</evidence>
<dbReference type="Gene3D" id="2.60.40.10">
    <property type="entry name" value="Immunoglobulins"/>
    <property type="match status" value="1"/>
</dbReference>
<sequence length="177" mass="19092">MESAKGQIVAQKIPSVSDSRLATVAGSATVGVPASESDCSLPSPSRSETSDEVLRKAQLDLNRRDSGLTCMGWAPGARLAASVGSFNNKNPNAKVLTRDESGVWKTVLPNKTASSTPTPHDSVDEANVFSHFQPNRRKSLRIPATKLFTTPSKLALCLRKLLQWRKFSSNSSVLKKI</sequence>
<feature type="compositionally biased region" description="Polar residues" evidence="1">
    <location>
        <begin position="37"/>
        <end position="47"/>
    </location>
</feature>
<feature type="region of interest" description="Disordered" evidence="1">
    <location>
        <begin position="28"/>
        <end position="52"/>
    </location>
</feature>
<comment type="caution">
    <text evidence="3">The sequence shown here is derived from an EMBL/GenBank/DDBJ whole genome shotgun (WGS) entry which is preliminary data.</text>
</comment>
<protein>
    <recommendedName>
        <fullName evidence="2">Glycoside hydrolase family 13 N-terminal domain-containing protein</fullName>
    </recommendedName>
</protein>
<dbReference type="GO" id="GO:0004553">
    <property type="term" value="F:hydrolase activity, hydrolyzing O-glycosyl compounds"/>
    <property type="evidence" value="ECO:0007669"/>
    <property type="project" value="InterPro"/>
</dbReference>
<evidence type="ECO:0000313" key="3">
    <source>
        <dbReference type="EMBL" id="GMH17034.1"/>
    </source>
</evidence>
<dbReference type="PANTHER" id="PTHR43651">
    <property type="entry name" value="1,4-ALPHA-GLUCAN-BRANCHING ENZYME"/>
    <property type="match status" value="1"/>
</dbReference>
<dbReference type="InterPro" id="IPR013783">
    <property type="entry name" value="Ig-like_fold"/>
</dbReference>
<dbReference type="SUPFAM" id="SSF81296">
    <property type="entry name" value="E set domains"/>
    <property type="match status" value="1"/>
</dbReference>
<evidence type="ECO:0000313" key="4">
    <source>
        <dbReference type="Proteomes" id="UP001279734"/>
    </source>
</evidence>
<feature type="domain" description="Glycoside hydrolase family 13 N-terminal" evidence="2">
    <location>
        <begin position="63"/>
        <end position="112"/>
    </location>
</feature>
<dbReference type="Pfam" id="PF02922">
    <property type="entry name" value="CBM_48"/>
    <property type="match status" value="1"/>
</dbReference>
<dbReference type="InterPro" id="IPR014756">
    <property type="entry name" value="Ig_E-set"/>
</dbReference>
<gene>
    <name evidence="3" type="ORF">Nepgr_018875</name>
</gene>
<evidence type="ECO:0000259" key="2">
    <source>
        <dbReference type="Pfam" id="PF02922"/>
    </source>
</evidence>
<proteinExistence type="predicted"/>
<name>A0AAD3SU74_NEPGR</name>
<accession>A0AAD3SU74</accession>
<dbReference type="AlphaFoldDB" id="A0AAD3SU74"/>
<dbReference type="GO" id="GO:0005737">
    <property type="term" value="C:cytoplasm"/>
    <property type="evidence" value="ECO:0007669"/>
    <property type="project" value="TreeGrafter"/>
</dbReference>
<dbReference type="GO" id="GO:0003844">
    <property type="term" value="F:1,4-alpha-glucan branching enzyme activity"/>
    <property type="evidence" value="ECO:0007669"/>
    <property type="project" value="TreeGrafter"/>
</dbReference>
<dbReference type="PANTHER" id="PTHR43651:SF3">
    <property type="entry name" value="1,4-ALPHA-GLUCAN-BRANCHING ENZYME"/>
    <property type="match status" value="1"/>
</dbReference>
<dbReference type="Proteomes" id="UP001279734">
    <property type="component" value="Unassembled WGS sequence"/>
</dbReference>
<dbReference type="InterPro" id="IPR004193">
    <property type="entry name" value="Glyco_hydro_13_N"/>
</dbReference>
<dbReference type="EMBL" id="BSYO01000017">
    <property type="protein sequence ID" value="GMH17034.1"/>
    <property type="molecule type" value="Genomic_DNA"/>
</dbReference>
<organism evidence="3 4">
    <name type="scientific">Nepenthes gracilis</name>
    <name type="common">Slender pitcher plant</name>
    <dbReference type="NCBI Taxonomy" id="150966"/>
    <lineage>
        <taxon>Eukaryota</taxon>
        <taxon>Viridiplantae</taxon>
        <taxon>Streptophyta</taxon>
        <taxon>Embryophyta</taxon>
        <taxon>Tracheophyta</taxon>
        <taxon>Spermatophyta</taxon>
        <taxon>Magnoliopsida</taxon>
        <taxon>eudicotyledons</taxon>
        <taxon>Gunneridae</taxon>
        <taxon>Pentapetalae</taxon>
        <taxon>Caryophyllales</taxon>
        <taxon>Nepenthaceae</taxon>
        <taxon>Nepenthes</taxon>
    </lineage>
</organism>
<reference evidence="3" key="1">
    <citation type="submission" date="2023-05" db="EMBL/GenBank/DDBJ databases">
        <title>Nepenthes gracilis genome sequencing.</title>
        <authorList>
            <person name="Fukushima K."/>
        </authorList>
    </citation>
    <scope>NUCLEOTIDE SEQUENCE</scope>
    <source>
        <strain evidence="3">SING2019-196</strain>
    </source>
</reference>